<evidence type="ECO:0000313" key="1">
    <source>
        <dbReference type="EMBL" id="SIS23492.1"/>
    </source>
</evidence>
<organism evidence="1 2">
    <name type="scientific">Williamsia sterculiae</name>
    <dbReference type="NCBI Taxonomy" id="1344003"/>
    <lineage>
        <taxon>Bacteria</taxon>
        <taxon>Bacillati</taxon>
        <taxon>Actinomycetota</taxon>
        <taxon>Actinomycetes</taxon>
        <taxon>Mycobacteriales</taxon>
        <taxon>Nocardiaceae</taxon>
        <taxon>Williamsia</taxon>
    </lineage>
</organism>
<dbReference type="Proteomes" id="UP000186218">
    <property type="component" value="Unassembled WGS sequence"/>
</dbReference>
<protein>
    <submittedName>
        <fullName evidence="1">Uncharacterized protein</fullName>
    </submittedName>
</protein>
<sequence>MDAYLKRGLIPGPDATCSVGPLWSGATLNRAREQPIASLAAVVPVDRDNGFDDADEAGVYMCPDRSAHFIGWTTPSIIGLVTAGSDRVAQWHEVRACARFDGPVVRQMSTDDAAQQKRITDATARRRNTNALTVYLLSDPLAYGQIRVGASATTGGLQRARLLARRGQKVGAPGNWLTLPTKPTTTPLPEFVLPVLDDAFPK</sequence>
<name>A0A1N7HF80_9NOCA</name>
<evidence type="ECO:0000313" key="2">
    <source>
        <dbReference type="Proteomes" id="UP000186218"/>
    </source>
</evidence>
<dbReference type="AlphaFoldDB" id="A0A1N7HF80"/>
<proteinExistence type="predicted"/>
<dbReference type="STRING" id="1344003.SAMN05445060_4133"/>
<accession>A0A1N7HF80</accession>
<reference evidence="1 2" key="1">
    <citation type="submission" date="2017-01" db="EMBL/GenBank/DDBJ databases">
        <authorList>
            <person name="Mah S.A."/>
            <person name="Swanson W.J."/>
            <person name="Moy G.W."/>
            <person name="Vacquier V.D."/>
        </authorList>
    </citation>
    <scope>NUCLEOTIDE SEQUENCE [LARGE SCALE GENOMIC DNA]</scope>
    <source>
        <strain evidence="1 2">CPCC 203464</strain>
    </source>
</reference>
<keyword evidence="2" id="KW-1185">Reference proteome</keyword>
<gene>
    <name evidence="1" type="ORF">SAMN05445060_4133</name>
</gene>
<dbReference type="EMBL" id="FTNT01000016">
    <property type="protein sequence ID" value="SIS23492.1"/>
    <property type="molecule type" value="Genomic_DNA"/>
</dbReference>